<accession>A0ABU2D2P1</accession>
<reference evidence="3" key="1">
    <citation type="submission" date="2023-07" db="EMBL/GenBank/DDBJ databases">
        <title>Whole-genome sequencing of a new Methanosarcina sp. Z-7115.</title>
        <authorList>
            <person name="Zhilina T.N."/>
            <person name="Merkel A.Y."/>
        </authorList>
    </citation>
    <scope>NUCLEOTIDE SEQUENCE [LARGE SCALE GENOMIC DNA]</scope>
    <source>
        <strain evidence="3">Z-7115</strain>
    </source>
</reference>
<feature type="transmembrane region" description="Helical" evidence="1">
    <location>
        <begin position="174"/>
        <end position="205"/>
    </location>
</feature>
<feature type="transmembrane region" description="Helical" evidence="1">
    <location>
        <begin position="149"/>
        <end position="167"/>
    </location>
</feature>
<dbReference type="InterPro" id="IPR012874">
    <property type="entry name" value="DUF1673_METspp"/>
</dbReference>
<protein>
    <submittedName>
        <fullName evidence="2">DUF1673 domain-containing protein</fullName>
    </submittedName>
</protein>
<evidence type="ECO:0000313" key="2">
    <source>
        <dbReference type="EMBL" id="MDR7666233.1"/>
    </source>
</evidence>
<dbReference type="Pfam" id="PF07895">
    <property type="entry name" value="DUF1673"/>
    <property type="match status" value="1"/>
</dbReference>
<dbReference type="EMBL" id="JAVKPK010000042">
    <property type="protein sequence ID" value="MDR7666233.1"/>
    <property type="molecule type" value="Genomic_DNA"/>
</dbReference>
<evidence type="ECO:0000256" key="1">
    <source>
        <dbReference type="SAM" id="Phobius"/>
    </source>
</evidence>
<dbReference type="Proteomes" id="UP001246244">
    <property type="component" value="Unassembled WGS sequence"/>
</dbReference>
<keyword evidence="1" id="KW-1133">Transmembrane helix</keyword>
<keyword evidence="1" id="KW-0812">Transmembrane</keyword>
<evidence type="ECO:0000313" key="3">
    <source>
        <dbReference type="Proteomes" id="UP001246244"/>
    </source>
</evidence>
<feature type="transmembrane region" description="Helical" evidence="1">
    <location>
        <begin position="59"/>
        <end position="79"/>
    </location>
</feature>
<keyword evidence="3" id="KW-1185">Reference proteome</keyword>
<comment type="caution">
    <text evidence="2">The sequence shown here is derived from an EMBL/GenBank/DDBJ whole genome shotgun (WGS) entry which is preliminary data.</text>
</comment>
<proteinExistence type="predicted"/>
<organism evidence="2 3">
    <name type="scientific">Methanosarcina baikalica</name>
    <dbReference type="NCBI Taxonomy" id="3073890"/>
    <lineage>
        <taxon>Archaea</taxon>
        <taxon>Methanobacteriati</taxon>
        <taxon>Methanobacteriota</taxon>
        <taxon>Stenosarchaea group</taxon>
        <taxon>Methanomicrobia</taxon>
        <taxon>Methanosarcinales</taxon>
        <taxon>Methanosarcinaceae</taxon>
        <taxon>Methanosarcina</taxon>
    </lineage>
</organism>
<feature type="transmembrane region" description="Helical" evidence="1">
    <location>
        <begin position="127"/>
        <end position="143"/>
    </location>
</feature>
<sequence length="233" mass="27117">MTLEYIKKLRGWCPNAKTLETQHSIHPEYFETDTQARGKDTGNSPILPSGWWNRRHNRLLIMSTGLTFFSVLGISFIGVHPTDKGFMFGLIIGIIFNLYFCIWNWHYLDNIKNTGKKIKMNIRFPKWRVINLILSLALLYLFFSQSNWGLVLFIISTFCLIALFYYFNFNSTGLVLLLVFGSSLGWRHTIGFLSGFCLTAFLYYLTDIYWEKRNGKIILVYGRKMPGIYIANA</sequence>
<gene>
    <name evidence="2" type="ORF">RG963_10685</name>
</gene>
<dbReference type="RefSeq" id="WP_310576259.1">
    <property type="nucleotide sequence ID" value="NZ_JAVKPK010000042.1"/>
</dbReference>
<name>A0ABU2D2P1_9EURY</name>
<keyword evidence="1" id="KW-0472">Membrane</keyword>
<feature type="transmembrane region" description="Helical" evidence="1">
    <location>
        <begin position="85"/>
        <end position="106"/>
    </location>
</feature>